<feature type="domain" description="Xylose isomerase-like TIM barrel" evidence="2">
    <location>
        <begin position="3"/>
        <end position="171"/>
    </location>
</feature>
<dbReference type="InterPro" id="IPR013022">
    <property type="entry name" value="Xyl_isomerase-like_TIM-brl"/>
</dbReference>
<keyword evidence="1 4" id="KW-0413">Isomerase</keyword>
<protein>
    <submittedName>
        <fullName evidence="4">Hydroxypyruvate isomerase</fullName>
    </submittedName>
</protein>
<dbReference type="InterPro" id="IPR050417">
    <property type="entry name" value="Sugar_Epim/Isomerase"/>
</dbReference>
<sequence>MDLSVKYAKALDCKMIHILAGNQSKYIKDSNVEEVYVENLKKVLDLYSQEDITFLIEPITPILKPDYFLTSFDQAVSYINEINSPLLKLDLDIFHLQMITGNITNNTKELLQYVGHVQVSQVPNRDEPSASGEINYQYVFNLLEKLGYDGWIGLEYTPKETTLSGLKWIEEYGYKL</sequence>
<proteinExistence type="predicted"/>
<dbReference type="Pfam" id="PF01261">
    <property type="entry name" value="AP_endonuc_2"/>
    <property type="match status" value="1"/>
</dbReference>
<dbReference type="PANTHER" id="PTHR43489">
    <property type="entry name" value="ISOMERASE"/>
    <property type="match status" value="1"/>
</dbReference>
<dbReference type="InterPro" id="IPR036237">
    <property type="entry name" value="Xyl_isomerase-like_sf"/>
</dbReference>
<dbReference type="SUPFAM" id="SSF51658">
    <property type="entry name" value="Xylose isomerase-like"/>
    <property type="match status" value="1"/>
</dbReference>
<dbReference type="PANTHER" id="PTHR43489:SF6">
    <property type="entry name" value="HYDROXYPYRUVATE ISOMERASE-RELATED"/>
    <property type="match status" value="1"/>
</dbReference>
<dbReference type="GeneID" id="106476683"/>
<gene>
    <name evidence="4" type="primary">LOC106476683</name>
</gene>
<dbReference type="GO" id="GO:0016853">
    <property type="term" value="F:isomerase activity"/>
    <property type="evidence" value="ECO:0007669"/>
    <property type="project" value="UniProtKB-KW"/>
</dbReference>
<accession>A0ABM1C1W3</accession>
<dbReference type="Gene3D" id="3.20.20.150">
    <property type="entry name" value="Divalent-metal-dependent TIM barrel enzymes"/>
    <property type="match status" value="1"/>
</dbReference>
<keyword evidence="3" id="KW-1185">Reference proteome</keyword>
<organism evidence="3 4">
    <name type="scientific">Limulus polyphemus</name>
    <name type="common">Atlantic horseshoe crab</name>
    <dbReference type="NCBI Taxonomy" id="6850"/>
    <lineage>
        <taxon>Eukaryota</taxon>
        <taxon>Metazoa</taxon>
        <taxon>Ecdysozoa</taxon>
        <taxon>Arthropoda</taxon>
        <taxon>Chelicerata</taxon>
        <taxon>Merostomata</taxon>
        <taxon>Xiphosura</taxon>
        <taxon>Limulidae</taxon>
        <taxon>Limulus</taxon>
    </lineage>
</organism>
<name>A0ABM1C1W3_LIMPO</name>
<reference evidence="4" key="1">
    <citation type="submission" date="2025-08" db="UniProtKB">
        <authorList>
            <consortium name="RefSeq"/>
        </authorList>
    </citation>
    <scope>IDENTIFICATION</scope>
    <source>
        <tissue evidence="4">Muscle</tissue>
    </source>
</reference>
<evidence type="ECO:0000259" key="2">
    <source>
        <dbReference type="Pfam" id="PF01261"/>
    </source>
</evidence>
<evidence type="ECO:0000256" key="1">
    <source>
        <dbReference type="ARBA" id="ARBA00023235"/>
    </source>
</evidence>
<evidence type="ECO:0000313" key="4">
    <source>
        <dbReference type="RefSeq" id="XP_013792771.1"/>
    </source>
</evidence>
<dbReference type="Proteomes" id="UP000694941">
    <property type="component" value="Unplaced"/>
</dbReference>
<evidence type="ECO:0000313" key="3">
    <source>
        <dbReference type="Proteomes" id="UP000694941"/>
    </source>
</evidence>
<dbReference type="RefSeq" id="XP_013792771.1">
    <property type="nucleotide sequence ID" value="XM_013937317.2"/>
</dbReference>